<dbReference type="Proteomes" id="UP000654075">
    <property type="component" value="Unassembled WGS sequence"/>
</dbReference>
<feature type="chain" id="PRO_5033028016" evidence="1">
    <location>
        <begin position="32"/>
        <end position="167"/>
    </location>
</feature>
<comment type="caution">
    <text evidence="2">The sequence shown here is derived from an EMBL/GenBank/DDBJ whole genome shotgun (WGS) entry which is preliminary data.</text>
</comment>
<name>A0A813HWC4_POLGL</name>
<reference evidence="2" key="1">
    <citation type="submission" date="2021-02" db="EMBL/GenBank/DDBJ databases">
        <authorList>
            <person name="Dougan E. K."/>
            <person name="Rhodes N."/>
            <person name="Thang M."/>
            <person name="Chan C."/>
        </authorList>
    </citation>
    <scope>NUCLEOTIDE SEQUENCE</scope>
</reference>
<evidence type="ECO:0000313" key="3">
    <source>
        <dbReference type="Proteomes" id="UP000654075"/>
    </source>
</evidence>
<evidence type="ECO:0000256" key="1">
    <source>
        <dbReference type="SAM" id="SignalP"/>
    </source>
</evidence>
<accession>A0A813HWC4</accession>
<dbReference type="AlphaFoldDB" id="A0A813HWC4"/>
<proteinExistence type="predicted"/>
<protein>
    <submittedName>
        <fullName evidence="2">Uncharacterized protein</fullName>
    </submittedName>
</protein>
<sequence length="167" mass="17949">MALAMAFQRHGLALHRLLWSLALLALTPATADEFQGLARQLLVHREEPKFQNKNGPCSTMVDAGGSISVMDLKEIVGSRLGFTVASFTFDGEEVLSLADLQSGSLISALEAVQGADLHEDKPISSEDGQRDEVLSESAVACSEQLPQAEQPWVSTDTVLLSLFVVLV</sequence>
<dbReference type="EMBL" id="CAJNNV010033214">
    <property type="protein sequence ID" value="CAE8642820.1"/>
    <property type="molecule type" value="Genomic_DNA"/>
</dbReference>
<keyword evidence="3" id="KW-1185">Reference proteome</keyword>
<feature type="signal peptide" evidence="1">
    <location>
        <begin position="1"/>
        <end position="31"/>
    </location>
</feature>
<organism evidence="2 3">
    <name type="scientific">Polarella glacialis</name>
    <name type="common">Dinoflagellate</name>
    <dbReference type="NCBI Taxonomy" id="89957"/>
    <lineage>
        <taxon>Eukaryota</taxon>
        <taxon>Sar</taxon>
        <taxon>Alveolata</taxon>
        <taxon>Dinophyceae</taxon>
        <taxon>Suessiales</taxon>
        <taxon>Suessiaceae</taxon>
        <taxon>Polarella</taxon>
    </lineage>
</organism>
<keyword evidence="1" id="KW-0732">Signal</keyword>
<gene>
    <name evidence="2" type="ORF">PGLA1383_LOCUS57235</name>
</gene>
<evidence type="ECO:0000313" key="2">
    <source>
        <dbReference type="EMBL" id="CAE8642820.1"/>
    </source>
</evidence>